<feature type="compositionally biased region" description="Basic and acidic residues" evidence="1">
    <location>
        <begin position="226"/>
        <end position="236"/>
    </location>
</feature>
<accession>A0A016TSD6</accession>
<protein>
    <submittedName>
        <fullName evidence="2">Uncharacterized protein</fullName>
    </submittedName>
</protein>
<reference evidence="3" key="1">
    <citation type="journal article" date="2015" name="Nat. Genet.">
        <title>The genome and transcriptome of the zoonotic hookworm Ancylostoma ceylanicum identify infection-specific gene families.</title>
        <authorList>
            <person name="Schwarz E.M."/>
            <person name="Hu Y."/>
            <person name="Antoshechkin I."/>
            <person name="Miller M.M."/>
            <person name="Sternberg P.W."/>
            <person name="Aroian R.V."/>
        </authorList>
    </citation>
    <scope>NUCLEOTIDE SEQUENCE</scope>
    <source>
        <strain evidence="3">HY135</strain>
    </source>
</reference>
<feature type="region of interest" description="Disordered" evidence="1">
    <location>
        <begin position="154"/>
        <end position="245"/>
    </location>
</feature>
<gene>
    <name evidence="2" type="primary">Acey_s0080.g1318</name>
    <name evidence="2" type="ORF">Y032_0080g1318</name>
</gene>
<comment type="caution">
    <text evidence="2">The sequence shown here is derived from an EMBL/GenBank/DDBJ whole genome shotgun (WGS) entry which is preliminary data.</text>
</comment>
<sequence>MSSTANPTGSRGSVTTLAQLLRGKIDAYLEATKSSEGRDQVPEPFHEVFSVDMSRRELLSEEQTEEPLIPELNAGVISTLVKKRKSHFIIEKLLPSGKVMEVKISRDKGSEGSKKPASKRRYVLMRNQITREIVPSAVSGSLRSDVHVASVVSGFSSSPGNENLAPLNAELRGNTNTRKKLEASKKNEKPKVQKRKPAKAPHLASSALTPNSNTVNAANSTPGSRPRPEENHEAERSQFPLDSDLADIFRIPTGDRGSELTPKCVNSVNKNKDALQKEYHPPQTSKRRQPSQSVGRKPLKIQNKGNRTDTPTTLQEDVDSFFESCEDEHGTQARMTQKKRKQSGHGYLCGLEGVGLRMVFHQFLHVGDSFEVLNAPIIELRHRPVSPHYAPYST</sequence>
<proteinExistence type="predicted"/>
<feature type="compositionally biased region" description="Polar residues" evidence="1">
    <location>
        <begin position="206"/>
        <end position="223"/>
    </location>
</feature>
<feature type="compositionally biased region" description="Basic and acidic residues" evidence="1">
    <location>
        <begin position="179"/>
        <end position="191"/>
    </location>
</feature>
<evidence type="ECO:0000313" key="3">
    <source>
        <dbReference type="Proteomes" id="UP000024635"/>
    </source>
</evidence>
<dbReference type="EMBL" id="JARK01001416">
    <property type="protein sequence ID" value="EYC05695.1"/>
    <property type="molecule type" value="Genomic_DNA"/>
</dbReference>
<keyword evidence="3" id="KW-1185">Reference proteome</keyword>
<name>A0A016TSD6_9BILA</name>
<feature type="compositionally biased region" description="Polar residues" evidence="1">
    <location>
        <begin position="303"/>
        <end position="313"/>
    </location>
</feature>
<evidence type="ECO:0000313" key="2">
    <source>
        <dbReference type="EMBL" id="EYC05695.1"/>
    </source>
</evidence>
<dbReference type="Proteomes" id="UP000024635">
    <property type="component" value="Unassembled WGS sequence"/>
</dbReference>
<organism evidence="2 3">
    <name type="scientific">Ancylostoma ceylanicum</name>
    <dbReference type="NCBI Taxonomy" id="53326"/>
    <lineage>
        <taxon>Eukaryota</taxon>
        <taxon>Metazoa</taxon>
        <taxon>Ecdysozoa</taxon>
        <taxon>Nematoda</taxon>
        <taxon>Chromadorea</taxon>
        <taxon>Rhabditida</taxon>
        <taxon>Rhabditina</taxon>
        <taxon>Rhabditomorpha</taxon>
        <taxon>Strongyloidea</taxon>
        <taxon>Ancylostomatidae</taxon>
        <taxon>Ancylostomatinae</taxon>
        <taxon>Ancylostoma</taxon>
    </lineage>
</organism>
<dbReference type="AlphaFoldDB" id="A0A016TSD6"/>
<evidence type="ECO:0000256" key="1">
    <source>
        <dbReference type="SAM" id="MobiDB-lite"/>
    </source>
</evidence>
<feature type="region of interest" description="Disordered" evidence="1">
    <location>
        <begin position="273"/>
        <end position="313"/>
    </location>
</feature>